<evidence type="ECO:0000313" key="2">
    <source>
        <dbReference type="Proteomes" id="UP000663845"/>
    </source>
</evidence>
<protein>
    <submittedName>
        <fullName evidence="1">Uncharacterized protein</fullName>
    </submittedName>
</protein>
<dbReference type="AlphaFoldDB" id="A0A814GAT3"/>
<reference evidence="1" key="1">
    <citation type="submission" date="2021-02" db="EMBL/GenBank/DDBJ databases">
        <authorList>
            <person name="Nowell W R."/>
        </authorList>
    </citation>
    <scope>NUCLEOTIDE SEQUENCE</scope>
</reference>
<proteinExistence type="predicted"/>
<sequence length="100" mass="11595">MNKKSLPIRLLEYIYHYNVFIPDEDDYDDDDLDDKVRDPALTLKQQLYTTRLYIPLFVNHPNGSYLVHLIEVNEKNDDNNHKALASSMNLEGVGVGTKNE</sequence>
<organism evidence="1 2">
    <name type="scientific">Adineta steineri</name>
    <dbReference type="NCBI Taxonomy" id="433720"/>
    <lineage>
        <taxon>Eukaryota</taxon>
        <taxon>Metazoa</taxon>
        <taxon>Spiralia</taxon>
        <taxon>Gnathifera</taxon>
        <taxon>Rotifera</taxon>
        <taxon>Eurotatoria</taxon>
        <taxon>Bdelloidea</taxon>
        <taxon>Adinetida</taxon>
        <taxon>Adinetidae</taxon>
        <taxon>Adineta</taxon>
    </lineage>
</organism>
<dbReference type="EMBL" id="CAJNOG010000135">
    <property type="protein sequence ID" value="CAF0992563.1"/>
    <property type="molecule type" value="Genomic_DNA"/>
</dbReference>
<dbReference type="Proteomes" id="UP000663845">
    <property type="component" value="Unassembled WGS sequence"/>
</dbReference>
<comment type="caution">
    <text evidence="1">The sequence shown here is derived from an EMBL/GenBank/DDBJ whole genome shotgun (WGS) entry which is preliminary data.</text>
</comment>
<gene>
    <name evidence="1" type="ORF">JYZ213_LOCUS15541</name>
</gene>
<evidence type="ECO:0000313" key="1">
    <source>
        <dbReference type="EMBL" id="CAF0992563.1"/>
    </source>
</evidence>
<name>A0A814GAT3_9BILA</name>
<accession>A0A814GAT3</accession>